<dbReference type="SUPFAM" id="SSF160443">
    <property type="entry name" value="SMR domain-like"/>
    <property type="match status" value="1"/>
</dbReference>
<dbReference type="Pfam" id="PF01713">
    <property type="entry name" value="Smr"/>
    <property type="match status" value="1"/>
</dbReference>
<reference evidence="3 4" key="1">
    <citation type="submission" date="2019-02" db="EMBL/GenBank/DDBJ databases">
        <authorList>
            <person name="Fomenkov A."/>
            <person name="Dubinina G."/>
            <person name="Grabovich M."/>
            <person name="Vincze T."/>
            <person name="Roberts R.J."/>
        </authorList>
    </citation>
    <scope>NUCLEOTIDE SEQUENCE [LARGE SCALE GENOMIC DNA]</scope>
    <source>
        <strain evidence="3 4">P</strain>
    </source>
</reference>
<accession>A0A5C1QE67</accession>
<dbReference type="PANTHER" id="PTHR35562">
    <property type="entry name" value="DNA ENDONUCLEASE SMRA-RELATED"/>
    <property type="match status" value="1"/>
</dbReference>
<evidence type="ECO:0000259" key="2">
    <source>
        <dbReference type="PROSITE" id="PS50828"/>
    </source>
</evidence>
<feature type="domain" description="Smr" evidence="2">
    <location>
        <begin position="72"/>
        <end position="153"/>
    </location>
</feature>
<evidence type="ECO:0000313" key="4">
    <source>
        <dbReference type="Proteomes" id="UP000323824"/>
    </source>
</evidence>
<sequence length="154" mass="17312">MGFDDILNQWESTKGLKKEPTNTPKKVKKVVSMSSFLDMYPPDEDSGEGIPEKMTPRQKRRNYRRMKPQETLDLHGFSLAAGIIELKDFLYRCKKRKIEKILIIHGKGLHSPNGDSVLRDGVIGELKALSFIGEIGHPSEKEGGAGATWAVIKY</sequence>
<dbReference type="AlphaFoldDB" id="A0A5C1QE67"/>
<dbReference type="PROSITE" id="PS50828">
    <property type="entry name" value="SMR"/>
    <property type="match status" value="1"/>
</dbReference>
<proteinExistence type="predicted"/>
<dbReference type="PANTHER" id="PTHR35562:SF2">
    <property type="entry name" value="DNA ENDONUCLEASE SMRA-RELATED"/>
    <property type="match status" value="1"/>
</dbReference>
<feature type="region of interest" description="Disordered" evidence="1">
    <location>
        <begin position="39"/>
        <end position="65"/>
    </location>
</feature>
<organism evidence="3 4">
    <name type="scientific">Thiospirochaeta perfilievii</name>
    <dbReference type="NCBI Taxonomy" id="252967"/>
    <lineage>
        <taxon>Bacteria</taxon>
        <taxon>Pseudomonadati</taxon>
        <taxon>Spirochaetota</taxon>
        <taxon>Spirochaetia</taxon>
        <taxon>Spirochaetales</taxon>
        <taxon>Spirochaetaceae</taxon>
        <taxon>Thiospirochaeta</taxon>
    </lineage>
</organism>
<reference evidence="3 4" key="2">
    <citation type="submission" date="2019-09" db="EMBL/GenBank/DDBJ databases">
        <title>Complete Genome Sequence and Methylome Analysis of free living Spirochaetas.</title>
        <authorList>
            <person name="Leshcheva N."/>
            <person name="Mikheeva N."/>
        </authorList>
    </citation>
    <scope>NUCLEOTIDE SEQUENCE [LARGE SCALE GENOMIC DNA]</scope>
    <source>
        <strain evidence="3 4">P</strain>
    </source>
</reference>
<evidence type="ECO:0000313" key="3">
    <source>
        <dbReference type="EMBL" id="QEN05014.1"/>
    </source>
</evidence>
<dbReference type="OrthoDB" id="7165597at2"/>
<dbReference type="SMART" id="SM00463">
    <property type="entry name" value="SMR"/>
    <property type="match status" value="1"/>
</dbReference>
<keyword evidence="4" id="KW-1185">Reference proteome</keyword>
<name>A0A5C1QE67_9SPIO</name>
<dbReference type="EMBL" id="CP035807">
    <property type="protein sequence ID" value="QEN05014.1"/>
    <property type="molecule type" value="Genomic_DNA"/>
</dbReference>
<dbReference type="InterPro" id="IPR036063">
    <property type="entry name" value="Smr_dom_sf"/>
</dbReference>
<evidence type="ECO:0000256" key="1">
    <source>
        <dbReference type="SAM" id="MobiDB-lite"/>
    </source>
</evidence>
<dbReference type="InterPro" id="IPR002625">
    <property type="entry name" value="Smr_dom"/>
</dbReference>
<feature type="compositionally biased region" description="Basic residues" evidence="1">
    <location>
        <begin position="56"/>
        <end position="65"/>
    </location>
</feature>
<dbReference type="KEGG" id="sper:EW093_09930"/>
<gene>
    <name evidence="3" type="ORF">EW093_09930</name>
</gene>
<dbReference type="Gene3D" id="3.30.1370.110">
    <property type="match status" value="1"/>
</dbReference>
<dbReference type="RefSeq" id="WP_149568255.1">
    <property type="nucleotide sequence ID" value="NZ_CP035807.1"/>
</dbReference>
<protein>
    <recommendedName>
        <fullName evidence="2">Smr domain-containing protein</fullName>
    </recommendedName>
</protein>
<dbReference type="Proteomes" id="UP000323824">
    <property type="component" value="Chromosome"/>
</dbReference>